<dbReference type="InterPro" id="IPR024185">
    <property type="entry name" value="FTHF_cligase-like_sf"/>
</dbReference>
<keyword evidence="4" id="KW-0677">Repeat</keyword>
<protein>
    <submittedName>
        <fullName evidence="10">Lactate utilization protein B</fullName>
    </submittedName>
</protein>
<dbReference type="Gene3D" id="1.10.1060.10">
    <property type="entry name" value="Alpha-helical ferredoxin"/>
    <property type="match status" value="1"/>
</dbReference>
<dbReference type="GO" id="GO:0046872">
    <property type="term" value="F:metal ion binding"/>
    <property type="evidence" value="ECO:0007669"/>
    <property type="project" value="UniProtKB-KW"/>
</dbReference>
<dbReference type="InterPro" id="IPR017896">
    <property type="entry name" value="4Fe4S_Fe-S-bd"/>
</dbReference>
<sequence>MTAASQSHPRLAKAFVANSERAAWHDRALWFVRAKRDKMAHSVPEWEALRETASGIKTHVISRLADYLEQFEKNAQARGVQVHWAADAAEHNQIVLDILQRHKVKRLVKSKSMLTEECHLNPFLEQHDIEVIDTDLGERIVQMRNEPPSHIVLPAIHLKKEDVSDTFHQQLGTRAGDSDPAYLTEAARGHLRDKFLAADAAVTGVNFAIAETGGFVVCTNEGNADLGASLPPVHIACMGIEKLIPKAADLGVFIRLLARSATGQPITTYTSHFHGPREGAELHIVLVDNGRSKILASPDFRRSLHCIRCGACMNTCPVYRRSGGHSYNATVPGPIGSILGPARDPKQHSSLPFACTLCGSCTDVCPVKIDLHHELLTIRSEIRRSGNLPLSKRMSMQAASTVLKRPWLYRLSGACARFFLRWSPRFLIYNPLNKWGKQRDLPRPSAPSFREQYRQKQARSSADKS</sequence>
<dbReference type="PANTHER" id="PTHR47153">
    <property type="entry name" value="LACTATE UTILIZATION PROTEIN B"/>
    <property type="match status" value="1"/>
</dbReference>
<proteinExistence type="predicted"/>
<evidence type="ECO:0000256" key="6">
    <source>
        <dbReference type="ARBA" id="ARBA00023004"/>
    </source>
</evidence>
<dbReference type="PROSITE" id="PS51379">
    <property type="entry name" value="4FE4S_FER_2"/>
    <property type="match status" value="2"/>
</dbReference>
<evidence type="ECO:0000313" key="10">
    <source>
        <dbReference type="EMBL" id="QDU94602.1"/>
    </source>
</evidence>
<keyword evidence="6" id="KW-0408">Iron</keyword>
<dbReference type="KEGG" id="lcre:Pla8534_23950"/>
<dbReference type="Pfam" id="PF13183">
    <property type="entry name" value="Fer4_8"/>
    <property type="match status" value="1"/>
</dbReference>
<dbReference type="SUPFAM" id="SSF54862">
    <property type="entry name" value="4Fe-4S ferredoxins"/>
    <property type="match status" value="1"/>
</dbReference>
<keyword evidence="1" id="KW-0813">Transport</keyword>
<evidence type="ECO:0000256" key="5">
    <source>
        <dbReference type="ARBA" id="ARBA00022982"/>
    </source>
</evidence>
<evidence type="ECO:0000256" key="1">
    <source>
        <dbReference type="ARBA" id="ARBA00022448"/>
    </source>
</evidence>
<feature type="region of interest" description="Disordered" evidence="8">
    <location>
        <begin position="438"/>
        <end position="465"/>
    </location>
</feature>
<keyword evidence="2" id="KW-0004">4Fe-4S</keyword>
<dbReference type="Pfam" id="PF02589">
    <property type="entry name" value="LUD_dom"/>
    <property type="match status" value="1"/>
</dbReference>
<dbReference type="GO" id="GO:0051539">
    <property type="term" value="F:4 iron, 4 sulfur cluster binding"/>
    <property type="evidence" value="ECO:0007669"/>
    <property type="project" value="UniProtKB-KW"/>
</dbReference>
<evidence type="ECO:0000313" key="11">
    <source>
        <dbReference type="Proteomes" id="UP000317648"/>
    </source>
</evidence>
<dbReference type="PANTHER" id="PTHR47153:SF2">
    <property type="entry name" value="LACTATE UTILIZATION PROTEIN B"/>
    <property type="match status" value="1"/>
</dbReference>
<dbReference type="SUPFAM" id="SSF100950">
    <property type="entry name" value="NagB/RpiA/CoA transferase-like"/>
    <property type="match status" value="1"/>
</dbReference>
<keyword evidence="5" id="KW-0249">Electron transport</keyword>
<dbReference type="InterPro" id="IPR003741">
    <property type="entry name" value="LUD_dom"/>
</dbReference>
<dbReference type="InterPro" id="IPR004452">
    <property type="entry name" value="LutB/LldF"/>
</dbReference>
<organism evidence="10 11">
    <name type="scientific">Lignipirellula cremea</name>
    <dbReference type="NCBI Taxonomy" id="2528010"/>
    <lineage>
        <taxon>Bacteria</taxon>
        <taxon>Pseudomonadati</taxon>
        <taxon>Planctomycetota</taxon>
        <taxon>Planctomycetia</taxon>
        <taxon>Pirellulales</taxon>
        <taxon>Pirellulaceae</taxon>
        <taxon>Lignipirellula</taxon>
    </lineage>
</organism>
<reference evidence="10 11" key="1">
    <citation type="submission" date="2019-02" db="EMBL/GenBank/DDBJ databases">
        <title>Deep-cultivation of Planctomycetes and their phenomic and genomic characterization uncovers novel biology.</title>
        <authorList>
            <person name="Wiegand S."/>
            <person name="Jogler M."/>
            <person name="Boedeker C."/>
            <person name="Pinto D."/>
            <person name="Vollmers J."/>
            <person name="Rivas-Marin E."/>
            <person name="Kohn T."/>
            <person name="Peeters S.H."/>
            <person name="Heuer A."/>
            <person name="Rast P."/>
            <person name="Oberbeckmann S."/>
            <person name="Bunk B."/>
            <person name="Jeske O."/>
            <person name="Meyerdierks A."/>
            <person name="Storesund J.E."/>
            <person name="Kallscheuer N."/>
            <person name="Luecker S."/>
            <person name="Lage O.M."/>
            <person name="Pohl T."/>
            <person name="Merkel B.J."/>
            <person name="Hornburger P."/>
            <person name="Mueller R.-W."/>
            <person name="Bruemmer F."/>
            <person name="Labrenz M."/>
            <person name="Spormann A.M."/>
            <person name="Op den Camp H."/>
            <person name="Overmann J."/>
            <person name="Amann R."/>
            <person name="Jetten M.S.M."/>
            <person name="Mascher T."/>
            <person name="Medema M.H."/>
            <person name="Devos D.P."/>
            <person name="Kaster A.-K."/>
            <person name="Ovreas L."/>
            <person name="Rohde M."/>
            <person name="Galperin M.Y."/>
            <person name="Jogler C."/>
        </authorList>
    </citation>
    <scope>NUCLEOTIDE SEQUENCE [LARGE SCALE GENOMIC DNA]</scope>
    <source>
        <strain evidence="10 11">Pla85_3_4</strain>
    </source>
</reference>
<keyword evidence="11" id="KW-1185">Reference proteome</keyword>
<keyword evidence="7" id="KW-0411">Iron-sulfur</keyword>
<dbReference type="PROSITE" id="PS00198">
    <property type="entry name" value="4FE4S_FER_1"/>
    <property type="match status" value="2"/>
</dbReference>
<dbReference type="AlphaFoldDB" id="A0A518DRZ2"/>
<evidence type="ECO:0000256" key="7">
    <source>
        <dbReference type="ARBA" id="ARBA00023014"/>
    </source>
</evidence>
<feature type="domain" description="4Fe-4S ferredoxin-type" evidence="9">
    <location>
        <begin position="296"/>
        <end position="326"/>
    </location>
</feature>
<evidence type="ECO:0000256" key="3">
    <source>
        <dbReference type="ARBA" id="ARBA00022723"/>
    </source>
</evidence>
<evidence type="ECO:0000256" key="8">
    <source>
        <dbReference type="SAM" id="MobiDB-lite"/>
    </source>
</evidence>
<dbReference type="RefSeq" id="WP_145053154.1">
    <property type="nucleotide sequence ID" value="NZ_CP036433.1"/>
</dbReference>
<dbReference type="InterPro" id="IPR024569">
    <property type="entry name" value="LutB_C"/>
</dbReference>
<dbReference type="Pfam" id="PF11870">
    <property type="entry name" value="LutB_C"/>
    <property type="match status" value="1"/>
</dbReference>
<evidence type="ECO:0000259" key="9">
    <source>
        <dbReference type="PROSITE" id="PS51379"/>
    </source>
</evidence>
<dbReference type="GO" id="GO:0006089">
    <property type="term" value="P:lactate metabolic process"/>
    <property type="evidence" value="ECO:0007669"/>
    <property type="project" value="InterPro"/>
</dbReference>
<name>A0A518DRZ2_9BACT</name>
<dbReference type="OrthoDB" id="9782337at2"/>
<evidence type="ECO:0000256" key="4">
    <source>
        <dbReference type="ARBA" id="ARBA00022737"/>
    </source>
</evidence>
<gene>
    <name evidence="10" type="primary">lutB</name>
    <name evidence="10" type="ORF">Pla8534_23950</name>
</gene>
<dbReference type="InterPro" id="IPR017900">
    <property type="entry name" value="4Fe4S_Fe_S_CS"/>
</dbReference>
<feature type="domain" description="4Fe-4S ferredoxin-type" evidence="9">
    <location>
        <begin position="346"/>
        <end position="374"/>
    </location>
</feature>
<dbReference type="Gene3D" id="3.40.50.10420">
    <property type="entry name" value="NagB/RpiA/CoA transferase-like"/>
    <property type="match status" value="1"/>
</dbReference>
<dbReference type="InterPro" id="IPR037171">
    <property type="entry name" value="NagB/RpiA_transferase-like"/>
</dbReference>
<dbReference type="EMBL" id="CP036433">
    <property type="protein sequence ID" value="QDU94602.1"/>
    <property type="molecule type" value="Genomic_DNA"/>
</dbReference>
<dbReference type="InterPro" id="IPR009051">
    <property type="entry name" value="Helical_ferredxn"/>
</dbReference>
<accession>A0A518DRZ2</accession>
<keyword evidence="3" id="KW-0479">Metal-binding</keyword>
<dbReference type="Proteomes" id="UP000317648">
    <property type="component" value="Chromosome"/>
</dbReference>
<evidence type="ECO:0000256" key="2">
    <source>
        <dbReference type="ARBA" id="ARBA00022485"/>
    </source>
</evidence>